<keyword evidence="3" id="KW-1185">Reference proteome</keyword>
<organism evidence="2 3">
    <name type="scientific">Penicillium subrubescens</name>
    <dbReference type="NCBI Taxonomy" id="1316194"/>
    <lineage>
        <taxon>Eukaryota</taxon>
        <taxon>Fungi</taxon>
        <taxon>Dikarya</taxon>
        <taxon>Ascomycota</taxon>
        <taxon>Pezizomycotina</taxon>
        <taxon>Eurotiomycetes</taxon>
        <taxon>Eurotiomycetidae</taxon>
        <taxon>Eurotiales</taxon>
        <taxon>Aspergillaceae</taxon>
        <taxon>Penicillium</taxon>
    </lineage>
</organism>
<dbReference type="GO" id="GO:0006261">
    <property type="term" value="P:DNA-templated DNA replication"/>
    <property type="evidence" value="ECO:0007669"/>
    <property type="project" value="TreeGrafter"/>
</dbReference>
<dbReference type="InterPro" id="IPR007218">
    <property type="entry name" value="DNA_pol_delta_4"/>
</dbReference>
<evidence type="ECO:0000313" key="3">
    <source>
        <dbReference type="Proteomes" id="UP000186955"/>
    </source>
</evidence>
<dbReference type="OrthoDB" id="337486at2759"/>
<sequence length="186" mass="20921">MPPRRRAAAAPKAQPTLSFGNQSRVTKPSSTPTAINKAKNLDSPIEVASSSGTPEPQQVLADAHPSKPHVAELIVRQQAAAELKEPVSAEDERALKLSRKDLQTYWRKEEQKRKSPRVHQADLDLEEKILRHFDLSSQYGPCIGIARVKRWRRANMLKLNPPIEVLAVLLQDENVKERARMDELLS</sequence>
<dbReference type="PANTHER" id="PTHR14303:SF0">
    <property type="entry name" value="DNA POLYMERASE DELTA SUBUNIT 4"/>
    <property type="match status" value="1"/>
</dbReference>
<dbReference type="Proteomes" id="UP000186955">
    <property type="component" value="Unassembled WGS sequence"/>
</dbReference>
<reference evidence="2 3" key="1">
    <citation type="submission" date="2016-10" db="EMBL/GenBank/DDBJ databases">
        <title>Genome sequence of the ascomycete fungus Penicillium subrubescens.</title>
        <authorList>
            <person name="De Vries R.P."/>
            <person name="Peng M."/>
            <person name="Dilokpimol A."/>
            <person name="Hilden K."/>
            <person name="Makela M.R."/>
            <person name="Grigoriev I."/>
            <person name="Riley R."/>
            <person name="Granchi Z."/>
        </authorList>
    </citation>
    <scope>NUCLEOTIDE SEQUENCE [LARGE SCALE GENOMIC DNA]</scope>
    <source>
        <strain evidence="2 3">CBS 132785</strain>
    </source>
</reference>
<gene>
    <name evidence="2" type="ORF">PENSUB_3418</name>
</gene>
<protein>
    <submittedName>
        <fullName evidence="2">DNA polymerase delta subunit 4</fullName>
    </submittedName>
</protein>
<dbReference type="AlphaFoldDB" id="A0A1Q5URD0"/>
<dbReference type="Pfam" id="PF04081">
    <property type="entry name" value="DNA_pol_delta_4"/>
    <property type="match status" value="1"/>
</dbReference>
<dbReference type="EMBL" id="MNBE01000030">
    <property type="protein sequence ID" value="OKP15023.1"/>
    <property type="molecule type" value="Genomic_DNA"/>
</dbReference>
<evidence type="ECO:0000256" key="1">
    <source>
        <dbReference type="SAM" id="MobiDB-lite"/>
    </source>
</evidence>
<feature type="region of interest" description="Disordered" evidence="1">
    <location>
        <begin position="1"/>
        <end position="66"/>
    </location>
</feature>
<proteinExistence type="predicted"/>
<feature type="compositionally biased region" description="Polar residues" evidence="1">
    <location>
        <begin position="15"/>
        <end position="34"/>
    </location>
</feature>
<dbReference type="STRING" id="1316194.A0A1Q5URD0"/>
<name>A0A1Q5URD0_9EURO</name>
<dbReference type="GO" id="GO:0003887">
    <property type="term" value="F:DNA-directed DNA polymerase activity"/>
    <property type="evidence" value="ECO:0007669"/>
    <property type="project" value="TreeGrafter"/>
</dbReference>
<dbReference type="GO" id="GO:0043625">
    <property type="term" value="C:delta DNA polymerase complex"/>
    <property type="evidence" value="ECO:0007669"/>
    <property type="project" value="TreeGrafter"/>
</dbReference>
<evidence type="ECO:0000313" key="2">
    <source>
        <dbReference type="EMBL" id="OKP15023.1"/>
    </source>
</evidence>
<accession>A0A1Q5URD0</accession>
<dbReference type="GO" id="GO:0000731">
    <property type="term" value="P:DNA synthesis involved in DNA repair"/>
    <property type="evidence" value="ECO:0007669"/>
    <property type="project" value="InterPro"/>
</dbReference>
<comment type="caution">
    <text evidence="2">The sequence shown here is derived from an EMBL/GenBank/DDBJ whole genome shotgun (WGS) entry which is preliminary data.</text>
</comment>
<dbReference type="PANTHER" id="PTHR14303">
    <property type="entry name" value="DNA POLYMERASE DELTA SUBUNIT 4"/>
    <property type="match status" value="1"/>
</dbReference>